<dbReference type="Proteomes" id="UP000323000">
    <property type="component" value="Chromosome 13"/>
</dbReference>
<feature type="compositionally biased region" description="Basic and acidic residues" evidence="1">
    <location>
        <begin position="214"/>
        <end position="258"/>
    </location>
</feature>
<dbReference type="PANTHER" id="PTHR47372:SF24">
    <property type="entry name" value="LATE EMBRYOGENESIS ABUNDANT PROTEIN (LEA) FAMILY PROTEIN"/>
    <property type="match status" value="1"/>
</dbReference>
<accession>A0A5C7GRT8</accession>
<dbReference type="EMBL" id="VAHF01000013">
    <property type="protein sequence ID" value="TXG47428.1"/>
    <property type="molecule type" value="Genomic_DNA"/>
</dbReference>
<dbReference type="PANTHER" id="PTHR47372">
    <property type="entry name" value="DAUER UP-REGULATED-RELATED"/>
    <property type="match status" value="1"/>
</dbReference>
<evidence type="ECO:0000313" key="2">
    <source>
        <dbReference type="EMBL" id="TXG47428.1"/>
    </source>
</evidence>
<evidence type="ECO:0000256" key="1">
    <source>
        <dbReference type="SAM" id="MobiDB-lite"/>
    </source>
</evidence>
<dbReference type="AlphaFoldDB" id="A0A5C7GRT8"/>
<dbReference type="Gene3D" id="1.20.120.20">
    <property type="entry name" value="Apolipoprotein"/>
    <property type="match status" value="1"/>
</dbReference>
<keyword evidence="3" id="KW-1185">Reference proteome</keyword>
<comment type="caution">
    <text evidence="2">The sequence shown here is derived from an EMBL/GenBank/DDBJ whole genome shotgun (WGS) entry which is preliminary data.</text>
</comment>
<name>A0A5C7GRT8_9ROSI</name>
<feature type="compositionally biased region" description="Low complexity" evidence="1">
    <location>
        <begin position="1"/>
        <end position="14"/>
    </location>
</feature>
<feature type="compositionally biased region" description="Basic and acidic residues" evidence="1">
    <location>
        <begin position="90"/>
        <end position="162"/>
    </location>
</feature>
<reference evidence="3" key="1">
    <citation type="journal article" date="2019" name="Gigascience">
        <title>De novo genome assembly of the endangered Acer yangbiense, a plant species with extremely small populations endemic to Yunnan Province, China.</title>
        <authorList>
            <person name="Yang J."/>
            <person name="Wariss H.M."/>
            <person name="Tao L."/>
            <person name="Zhang R."/>
            <person name="Yun Q."/>
            <person name="Hollingsworth P."/>
            <person name="Dao Z."/>
            <person name="Luo G."/>
            <person name="Guo H."/>
            <person name="Ma Y."/>
            <person name="Sun W."/>
        </authorList>
    </citation>
    <scope>NUCLEOTIDE SEQUENCE [LARGE SCALE GENOMIC DNA]</scope>
    <source>
        <strain evidence="3">cv. Malutang</strain>
    </source>
</reference>
<proteinExistence type="predicted"/>
<evidence type="ECO:0000313" key="3">
    <source>
        <dbReference type="Proteomes" id="UP000323000"/>
    </source>
</evidence>
<organism evidence="2 3">
    <name type="scientific">Acer yangbiense</name>
    <dbReference type="NCBI Taxonomy" id="1000413"/>
    <lineage>
        <taxon>Eukaryota</taxon>
        <taxon>Viridiplantae</taxon>
        <taxon>Streptophyta</taxon>
        <taxon>Embryophyta</taxon>
        <taxon>Tracheophyta</taxon>
        <taxon>Spermatophyta</taxon>
        <taxon>Magnoliopsida</taxon>
        <taxon>eudicotyledons</taxon>
        <taxon>Gunneridae</taxon>
        <taxon>Pentapetalae</taxon>
        <taxon>rosids</taxon>
        <taxon>malvids</taxon>
        <taxon>Sapindales</taxon>
        <taxon>Sapindaceae</taxon>
        <taxon>Hippocastanoideae</taxon>
        <taxon>Acereae</taxon>
        <taxon>Acer</taxon>
    </lineage>
</organism>
<feature type="region of interest" description="Disordered" evidence="1">
    <location>
        <begin position="1"/>
        <end position="23"/>
    </location>
</feature>
<dbReference type="OrthoDB" id="6363407at2759"/>
<feature type="compositionally biased region" description="Basic and acidic residues" evidence="1">
    <location>
        <begin position="169"/>
        <end position="189"/>
    </location>
</feature>
<protein>
    <submittedName>
        <fullName evidence="2">Uncharacterized protein</fullName>
    </submittedName>
</protein>
<sequence>MNSSTRKLSRLPPSSSSPPKPYKIDSIHNTETEITIQTYQSTMAAMFMTKSVFFNLSKSLPQTCSSLSLCSSRKVSRVCFSAVSNYNYNEGRDPVDRTKERAEEMKEKAKEKTKEGTDRASETAKSAKETAEDYANDTKEKAKEGTQRAADAARDTKEKAKEYAQGVKGKTEEAAKTAAEKAEEGKKEAAGSAESLGEKAKQTVQGVFGAAKETTQKIKETVVGKDDKDDREKKMDGDVEEMRRRAGERDEKKNNKYN</sequence>
<gene>
    <name evidence="2" type="ORF">EZV62_026722</name>
</gene>
<feature type="region of interest" description="Disordered" evidence="1">
    <location>
        <begin position="90"/>
        <end position="258"/>
    </location>
</feature>